<organism evidence="2 3">
    <name type="scientific">Variovorax ginsengisoli</name>
    <dbReference type="NCBI Taxonomy" id="363844"/>
    <lineage>
        <taxon>Bacteria</taxon>
        <taxon>Pseudomonadati</taxon>
        <taxon>Pseudomonadota</taxon>
        <taxon>Betaproteobacteria</taxon>
        <taxon>Burkholderiales</taxon>
        <taxon>Comamonadaceae</taxon>
        <taxon>Variovorax</taxon>
    </lineage>
</organism>
<feature type="transmembrane region" description="Helical" evidence="1">
    <location>
        <begin position="12"/>
        <end position="34"/>
    </location>
</feature>
<accession>A0ABT8SGU7</accession>
<feature type="transmembrane region" description="Helical" evidence="1">
    <location>
        <begin position="217"/>
        <end position="235"/>
    </location>
</feature>
<feature type="transmembrane region" description="Helical" evidence="1">
    <location>
        <begin position="165"/>
        <end position="197"/>
    </location>
</feature>
<keyword evidence="1" id="KW-0472">Membrane</keyword>
<sequence length="718" mass="79157">MNLKRISWLGWALPSAAVVLLLWLPFGFSLHGLIEEWDVLGTFTISGPVLFVTPHSFFEVHRLRPLTVFPHALGYLLDRDSFDAWHWIMMAMLVLKGAASSYLGTRITRSPRWGVCFGLLVLLYPADTMQLSFRGLHINAALAMVLLGAALLVHAQDRRPGVGRWLVVALGAASLVAAQLMYEVAFTLVLFPLLVLWCRDGFGLAWQKLRVQSLPTLGWIVAALLYAGYVVWASSKGGQSYQQSLTDGHSPVDILRAALPKLFQIGMLRAFVGGWFDAWGIAKTEFAGRAYLFAFGLISSLLVLAWPRCEPQSTEAVRPAHDLSWAHLGRMVLAGLVLFVLGYGPYLFSGAHVLISQRTYLFAAPGAALVVLVLLIALSRAWRPLAGAAILGFMTLGAAAQLYQFQHYVQISEAQRKILRVIVENFDGEAGAKSLLILDGSNRLSHTWFLRDNLHLALTYLYDRPVNPPEICLMPSGERQRLDALGRAGRCIEEADRWVFQNAAAVPGVTASPQSAKAIAKSDLITLRIQADGSVVPDPALDAYRAQLATADTPSARRYRGILRPEVGGLHLGLFASPENADSYRWDFGRWWSLEVPTRGNGWREAEWKIGRLHHDASAWKTQKKSSLLFELSPKAAPYALSGTFTAIVSPAIKDSIQLRLNGTDVPIHWMSELEFFASVPPLVLRKGTNTLEINSATDPGYYDLSAQLSDFAIGPLR</sequence>
<evidence type="ECO:0008006" key="4">
    <source>
        <dbReference type="Google" id="ProtNLM"/>
    </source>
</evidence>
<feature type="transmembrane region" description="Helical" evidence="1">
    <location>
        <begin position="360"/>
        <end position="378"/>
    </location>
</feature>
<protein>
    <recommendedName>
        <fullName evidence="4">Glycosyltransferase RgtA/B/C/D-like domain-containing protein</fullName>
    </recommendedName>
</protein>
<proteinExistence type="predicted"/>
<evidence type="ECO:0000256" key="1">
    <source>
        <dbReference type="SAM" id="Phobius"/>
    </source>
</evidence>
<keyword evidence="1" id="KW-0812">Transmembrane</keyword>
<feature type="transmembrane region" description="Helical" evidence="1">
    <location>
        <begin position="84"/>
        <end position="103"/>
    </location>
</feature>
<dbReference type="RefSeq" id="WP_301814883.1">
    <property type="nucleotide sequence ID" value="NZ_JAUJZH010000031.1"/>
</dbReference>
<feature type="transmembrane region" description="Helical" evidence="1">
    <location>
        <begin position="132"/>
        <end position="153"/>
    </location>
</feature>
<keyword evidence="3" id="KW-1185">Reference proteome</keyword>
<feature type="transmembrane region" description="Helical" evidence="1">
    <location>
        <begin position="288"/>
        <end position="307"/>
    </location>
</feature>
<dbReference type="Proteomes" id="UP001169027">
    <property type="component" value="Unassembled WGS sequence"/>
</dbReference>
<evidence type="ECO:0000313" key="3">
    <source>
        <dbReference type="Proteomes" id="UP001169027"/>
    </source>
</evidence>
<dbReference type="EMBL" id="JAUKVY010000031">
    <property type="protein sequence ID" value="MDO1536706.1"/>
    <property type="molecule type" value="Genomic_DNA"/>
</dbReference>
<keyword evidence="1" id="KW-1133">Transmembrane helix</keyword>
<comment type="caution">
    <text evidence="2">The sequence shown here is derived from an EMBL/GenBank/DDBJ whole genome shotgun (WGS) entry which is preliminary data.</text>
</comment>
<feature type="transmembrane region" description="Helical" evidence="1">
    <location>
        <begin position="262"/>
        <end position="282"/>
    </location>
</feature>
<name>A0ABT8SGU7_9BURK</name>
<gene>
    <name evidence="2" type="ORF">Q2T77_31005</name>
</gene>
<feature type="transmembrane region" description="Helical" evidence="1">
    <location>
        <begin position="328"/>
        <end position="348"/>
    </location>
</feature>
<evidence type="ECO:0000313" key="2">
    <source>
        <dbReference type="EMBL" id="MDO1536706.1"/>
    </source>
</evidence>
<reference evidence="2" key="1">
    <citation type="submission" date="2023-06" db="EMBL/GenBank/DDBJ databases">
        <authorList>
            <person name="Jiang Y."/>
            <person name="Liu Q."/>
        </authorList>
    </citation>
    <scope>NUCLEOTIDE SEQUENCE</scope>
    <source>
        <strain evidence="2">CGMCC 1.12090</strain>
    </source>
</reference>